<dbReference type="Proteomes" id="UP000076532">
    <property type="component" value="Unassembled WGS sequence"/>
</dbReference>
<dbReference type="EMBL" id="KV417511">
    <property type="protein sequence ID" value="KZP26932.1"/>
    <property type="molecule type" value="Genomic_DNA"/>
</dbReference>
<accession>A0A166QAE3</accession>
<organism evidence="1 2">
    <name type="scientific">Athelia psychrophila</name>
    <dbReference type="NCBI Taxonomy" id="1759441"/>
    <lineage>
        <taxon>Eukaryota</taxon>
        <taxon>Fungi</taxon>
        <taxon>Dikarya</taxon>
        <taxon>Basidiomycota</taxon>
        <taxon>Agaricomycotina</taxon>
        <taxon>Agaricomycetes</taxon>
        <taxon>Agaricomycetidae</taxon>
        <taxon>Atheliales</taxon>
        <taxon>Atheliaceae</taxon>
        <taxon>Athelia</taxon>
    </lineage>
</organism>
<sequence length="100" mass="11040">NCFQCGKSIAVKNMRQHVGGHILRSMWDVREIGLLEEVSKSMPCGFCGRSGCTAFLQKTTGATFKVETDCIFKTKISLKPAGNSTKRSPCTNRPVMCYLC</sequence>
<dbReference type="OrthoDB" id="2953545at2759"/>
<keyword evidence="2" id="KW-1185">Reference proteome</keyword>
<feature type="non-terminal residue" evidence="1">
    <location>
        <position position="1"/>
    </location>
</feature>
<evidence type="ECO:0000313" key="1">
    <source>
        <dbReference type="EMBL" id="KZP26932.1"/>
    </source>
</evidence>
<protein>
    <submittedName>
        <fullName evidence="1">Uncharacterized protein</fullName>
    </submittedName>
</protein>
<feature type="non-terminal residue" evidence="1">
    <location>
        <position position="100"/>
    </location>
</feature>
<gene>
    <name evidence="1" type="ORF">FIBSPDRAFT_668113</name>
</gene>
<reference evidence="1 2" key="1">
    <citation type="journal article" date="2016" name="Mol. Biol. Evol.">
        <title>Comparative Genomics of Early-Diverging Mushroom-Forming Fungi Provides Insights into the Origins of Lignocellulose Decay Capabilities.</title>
        <authorList>
            <person name="Nagy L.G."/>
            <person name="Riley R."/>
            <person name="Tritt A."/>
            <person name="Adam C."/>
            <person name="Daum C."/>
            <person name="Floudas D."/>
            <person name="Sun H."/>
            <person name="Yadav J.S."/>
            <person name="Pangilinan J."/>
            <person name="Larsson K.H."/>
            <person name="Matsuura K."/>
            <person name="Barry K."/>
            <person name="Labutti K."/>
            <person name="Kuo R."/>
            <person name="Ohm R.A."/>
            <person name="Bhattacharya S.S."/>
            <person name="Shirouzu T."/>
            <person name="Yoshinaga Y."/>
            <person name="Martin F.M."/>
            <person name="Grigoriev I.V."/>
            <person name="Hibbett D.S."/>
        </authorList>
    </citation>
    <scope>NUCLEOTIDE SEQUENCE [LARGE SCALE GENOMIC DNA]</scope>
    <source>
        <strain evidence="1 2">CBS 109695</strain>
    </source>
</reference>
<dbReference type="AlphaFoldDB" id="A0A166QAE3"/>
<proteinExistence type="predicted"/>
<name>A0A166QAE3_9AGAM</name>
<evidence type="ECO:0000313" key="2">
    <source>
        <dbReference type="Proteomes" id="UP000076532"/>
    </source>
</evidence>